<evidence type="ECO:0000256" key="1">
    <source>
        <dbReference type="ARBA" id="ARBA00004429"/>
    </source>
</evidence>
<comment type="subcellular location">
    <subcellularLocation>
        <location evidence="1">Cell inner membrane</location>
        <topology evidence="1">Multi-pass membrane protein</topology>
    </subcellularLocation>
</comment>
<dbReference type="Proteomes" id="UP000601768">
    <property type="component" value="Unassembled WGS sequence"/>
</dbReference>
<feature type="transmembrane region" description="Helical" evidence="7">
    <location>
        <begin position="318"/>
        <end position="338"/>
    </location>
</feature>
<dbReference type="InterPro" id="IPR047135">
    <property type="entry name" value="YsiQ"/>
</dbReference>
<feature type="transmembrane region" description="Helical" evidence="7">
    <location>
        <begin position="382"/>
        <end position="403"/>
    </location>
</feature>
<evidence type="ECO:0000313" key="9">
    <source>
        <dbReference type="Proteomes" id="UP000601768"/>
    </source>
</evidence>
<dbReference type="RefSeq" id="WP_186505636.1">
    <property type="nucleotide sequence ID" value="NZ_JACNEP010000003.1"/>
</dbReference>
<feature type="transmembrane region" description="Helical" evidence="7">
    <location>
        <begin position="43"/>
        <end position="66"/>
    </location>
</feature>
<evidence type="ECO:0000256" key="3">
    <source>
        <dbReference type="ARBA" id="ARBA00022475"/>
    </source>
</evidence>
<accession>A0A8J6M0T0</accession>
<evidence type="ECO:0000256" key="6">
    <source>
        <dbReference type="ARBA" id="ARBA00023136"/>
    </source>
</evidence>
<keyword evidence="3" id="KW-1003">Cell membrane</keyword>
<dbReference type="NCBIfam" id="TIGR00797">
    <property type="entry name" value="matE"/>
    <property type="match status" value="1"/>
</dbReference>
<keyword evidence="9" id="KW-1185">Reference proteome</keyword>
<feature type="transmembrane region" description="Helical" evidence="7">
    <location>
        <begin position="191"/>
        <end position="215"/>
    </location>
</feature>
<feature type="transmembrane region" description="Helical" evidence="7">
    <location>
        <begin position="251"/>
        <end position="272"/>
    </location>
</feature>
<gene>
    <name evidence="8" type="ORF">H8B19_04680</name>
</gene>
<feature type="transmembrane region" description="Helical" evidence="7">
    <location>
        <begin position="409"/>
        <end position="431"/>
    </location>
</feature>
<keyword evidence="5 7" id="KW-1133">Transmembrane helix</keyword>
<protein>
    <submittedName>
        <fullName evidence="8">MATE family efflux transporter</fullName>
    </submittedName>
</protein>
<feature type="transmembrane region" description="Helical" evidence="7">
    <location>
        <begin position="87"/>
        <end position="109"/>
    </location>
</feature>
<reference evidence="8" key="2">
    <citation type="submission" date="2020-08" db="EMBL/GenBank/DDBJ databases">
        <authorList>
            <person name="Lai Q."/>
        </authorList>
    </citation>
    <scope>NUCLEOTIDE SEQUENCE</scope>
    <source>
        <strain evidence="8">S27-2</strain>
    </source>
</reference>
<dbReference type="PANTHER" id="PTHR42925:SF2">
    <property type="entry name" value="NA+ DRIVEN MULTIDRUG EFFLUX PUMP"/>
    <property type="match status" value="1"/>
</dbReference>
<feature type="transmembrane region" description="Helical" evidence="7">
    <location>
        <begin position="165"/>
        <end position="185"/>
    </location>
</feature>
<evidence type="ECO:0000313" key="8">
    <source>
        <dbReference type="EMBL" id="MBC3765158.1"/>
    </source>
</evidence>
<feature type="transmembrane region" description="Helical" evidence="7">
    <location>
        <begin position="129"/>
        <end position="153"/>
    </location>
</feature>
<dbReference type="CDD" id="cd13134">
    <property type="entry name" value="MATE_like_8"/>
    <property type="match status" value="1"/>
</dbReference>
<dbReference type="GO" id="GO:0042910">
    <property type="term" value="F:xenobiotic transmembrane transporter activity"/>
    <property type="evidence" value="ECO:0007669"/>
    <property type="project" value="InterPro"/>
</dbReference>
<name>A0A8J6M0T0_9ALTE</name>
<keyword evidence="2" id="KW-0813">Transport</keyword>
<dbReference type="GO" id="GO:0005886">
    <property type="term" value="C:plasma membrane"/>
    <property type="evidence" value="ECO:0007669"/>
    <property type="project" value="UniProtKB-SubCell"/>
</dbReference>
<organism evidence="8 9">
    <name type="scientific">Neptunicella marina</name>
    <dbReference type="NCBI Taxonomy" id="2125989"/>
    <lineage>
        <taxon>Bacteria</taxon>
        <taxon>Pseudomonadati</taxon>
        <taxon>Pseudomonadota</taxon>
        <taxon>Gammaproteobacteria</taxon>
        <taxon>Alteromonadales</taxon>
        <taxon>Alteromonadaceae</taxon>
        <taxon>Neptunicella</taxon>
    </lineage>
</organism>
<comment type="caution">
    <text evidence="8">The sequence shown here is derived from an EMBL/GenBank/DDBJ whole genome shotgun (WGS) entry which is preliminary data.</text>
</comment>
<dbReference type="PIRSF" id="PIRSF006603">
    <property type="entry name" value="DinF"/>
    <property type="match status" value="1"/>
</dbReference>
<keyword evidence="4 7" id="KW-0812">Transmembrane</keyword>
<dbReference type="EMBL" id="JACNEP010000003">
    <property type="protein sequence ID" value="MBC3765158.1"/>
    <property type="molecule type" value="Genomic_DNA"/>
</dbReference>
<evidence type="ECO:0000256" key="2">
    <source>
        <dbReference type="ARBA" id="ARBA00022448"/>
    </source>
</evidence>
<dbReference type="InterPro" id="IPR002528">
    <property type="entry name" value="MATE_fam"/>
</dbReference>
<feature type="transmembrane region" description="Helical" evidence="7">
    <location>
        <begin position="344"/>
        <end position="361"/>
    </location>
</feature>
<keyword evidence="6 7" id="KW-0472">Membrane</keyword>
<evidence type="ECO:0000256" key="7">
    <source>
        <dbReference type="SAM" id="Phobius"/>
    </source>
</evidence>
<feature type="transmembrane region" description="Helical" evidence="7">
    <location>
        <begin position="278"/>
        <end position="297"/>
    </location>
</feature>
<dbReference type="Pfam" id="PF01554">
    <property type="entry name" value="MatE"/>
    <property type="match status" value="2"/>
</dbReference>
<dbReference type="AlphaFoldDB" id="A0A8J6M0T0"/>
<dbReference type="GO" id="GO:0015297">
    <property type="term" value="F:antiporter activity"/>
    <property type="evidence" value="ECO:0007669"/>
    <property type="project" value="InterPro"/>
</dbReference>
<reference evidence="8" key="1">
    <citation type="journal article" date="2018" name="Int. J. Syst. Evol. Microbiol.">
        <title>Neptunicella marina gen. nov., sp. nov., isolated from surface seawater.</title>
        <authorList>
            <person name="Liu X."/>
            <person name="Lai Q."/>
            <person name="Du Y."/>
            <person name="Zhang X."/>
            <person name="Liu Z."/>
            <person name="Sun F."/>
            <person name="Shao Z."/>
        </authorList>
    </citation>
    <scope>NUCLEOTIDE SEQUENCE</scope>
    <source>
        <strain evidence="8">S27-2</strain>
    </source>
</reference>
<evidence type="ECO:0000256" key="4">
    <source>
        <dbReference type="ARBA" id="ARBA00022692"/>
    </source>
</evidence>
<proteinExistence type="predicted"/>
<sequence length="456" mass="49676">MSTAAQQKGLWGMSRPLLIEQCLQFSVPLLDTFFLSRVSDSSAAAAGAITPILFFCSNILWVAVFSGASVASQRLGAGNTKRANATIATYAIWVMVLGAILTAALSAIAPYITEWMGLPGQVRVDANTYLSIVCWLMMVLALKGLFQSILNIYGKPQWNMYANTVYFIANVLGNAIVVFGLFGVPKLGLVGVAWASVFGSLMGVIVSGAAVYLRLKLPFSWQHMREEFSSATKNILRLGIPSMIEPLSFDINMIVLNSMAASLGAVALAAKIYTFNTFMLGLIISVALATATDVLLTQKVGAGRYDEAKAQVKQGLKAALWGTGIVAFILFALHHPIMDIFTDNEALIGSSMWLFLLAALSEPPRTANIMLGRALRTTGDGMFISIIGPLFTWLVALPCAYVMAFIFNWGIYGILASAVMDEGCRAVFYWFRWNKDRWHHTHVHAREQRKSAKAVS</sequence>
<dbReference type="PANTHER" id="PTHR42925">
    <property type="entry name" value="MULTIDRUG AND TOXIN EFFLUX PROTEIN MATE FAMILY"/>
    <property type="match status" value="1"/>
</dbReference>
<evidence type="ECO:0000256" key="5">
    <source>
        <dbReference type="ARBA" id="ARBA00022989"/>
    </source>
</evidence>
<dbReference type="InterPro" id="IPR048279">
    <property type="entry name" value="MdtK-like"/>
</dbReference>